<dbReference type="Proteomes" id="UP000242525">
    <property type="component" value="Unassembled WGS sequence"/>
</dbReference>
<proteinExistence type="predicted"/>
<dbReference type="Gene3D" id="3.80.10.10">
    <property type="entry name" value="Ribonuclease Inhibitor"/>
    <property type="match status" value="1"/>
</dbReference>
<comment type="caution">
    <text evidence="1">The sequence shown here is derived from an EMBL/GenBank/DDBJ whole genome shotgun (WGS) entry which is preliminary data.</text>
</comment>
<keyword evidence="2" id="KW-1185">Reference proteome</keyword>
<organism evidence="1 2">
    <name type="scientific">Geotrichum candidum</name>
    <name type="common">Oospora lactis</name>
    <name type="synonym">Dipodascus geotrichum</name>
    <dbReference type="NCBI Taxonomy" id="1173061"/>
    <lineage>
        <taxon>Eukaryota</taxon>
        <taxon>Fungi</taxon>
        <taxon>Dikarya</taxon>
        <taxon>Ascomycota</taxon>
        <taxon>Saccharomycotina</taxon>
        <taxon>Dipodascomycetes</taxon>
        <taxon>Dipodascales</taxon>
        <taxon>Dipodascaceae</taxon>
        <taxon>Geotrichum</taxon>
    </lineage>
</organism>
<dbReference type="EMBL" id="CCBN010000007">
    <property type="protein sequence ID" value="CDO54220.1"/>
    <property type="molecule type" value="Genomic_DNA"/>
</dbReference>
<dbReference type="InterPro" id="IPR032675">
    <property type="entry name" value="LRR_dom_sf"/>
</dbReference>
<accession>A0A0J9X9W8</accession>
<name>A0A0J9X9W8_GEOCN</name>
<evidence type="ECO:0000313" key="2">
    <source>
        <dbReference type="Proteomes" id="UP000242525"/>
    </source>
</evidence>
<dbReference type="AlphaFoldDB" id="A0A0J9X9W8"/>
<sequence>MPAFSLESLPVEVLSIIFRFLVIDTTDYVQPTFLDSLFYQYYGTSKPLLQQVVPKSFLPLMYVNRFFYEFVKSKIYDHVMDEEFYSAYCVSNPQSSRGYPSCINILSQQYVLPDLFLKVKGKRFPRMLGVNVSKLWLRDPEFSFTNLLGPRCFQGILHCSITHLTSLVLDMNIFDTAYVSWHDSKLRDDGMVFRHDYDFPPFINNALEHLKLTTSRQVCTLHNLLQSFVELIGSQQHHVVCTIINRDIHLALLSIFLWVFNLKELLSCVENLVIVYGSKDITFNEFPGLLKNMKNLRNFSFRRDDADIFGLQKHALQSLLYGVHFLDSLEYLSLETRYRPIIFQFPKTLQTLFVSSDFVFSYDLCPLSHTLDNIVDLSISFETDLDGLLNSYAVDLDKLSLKSLTTFRLLVSQSTGLQLASLLVKANTGIKTVVMSMVMDPSRTGLFNFFSELANIERFSFECYYLQPGSSMKYSHILSQIFSNLNSLKELTISMKPYKVSLKSLLDDILFRYRFQTENLTQVSFYNYLDQYSNAENNPMTIFFEETNFDIGIILEHLKLTDFSMLDQLFRFGYLPAKTSTARCENNAKIQVDVAQMRHLASVKPVFS</sequence>
<evidence type="ECO:0000313" key="1">
    <source>
        <dbReference type="EMBL" id="CDO54220.1"/>
    </source>
</evidence>
<protein>
    <submittedName>
        <fullName evidence="1">Uncharacterized protein</fullName>
    </submittedName>
</protein>
<reference evidence="1" key="1">
    <citation type="submission" date="2014-03" db="EMBL/GenBank/DDBJ databases">
        <authorList>
            <person name="Casaregola S."/>
        </authorList>
    </citation>
    <scope>NUCLEOTIDE SEQUENCE [LARGE SCALE GENOMIC DNA]</scope>
    <source>
        <strain evidence="1">CLIB 918</strain>
    </source>
</reference>
<gene>
    <name evidence="1" type="ORF">BN980_GECA07s01027g</name>
</gene>